<dbReference type="EMBL" id="JAPDIA010000008">
    <property type="protein sequence ID" value="MDG0812232.1"/>
    <property type="molecule type" value="Genomic_DNA"/>
</dbReference>
<organism evidence="1 2">
    <name type="scientific">Cohnella rhizosphaerae</name>
    <dbReference type="NCBI Taxonomy" id="1457232"/>
    <lineage>
        <taxon>Bacteria</taxon>
        <taxon>Bacillati</taxon>
        <taxon>Bacillota</taxon>
        <taxon>Bacilli</taxon>
        <taxon>Bacillales</taxon>
        <taxon>Paenibacillaceae</taxon>
        <taxon>Cohnella</taxon>
    </lineage>
</organism>
<accession>A0A9X4QWE2</accession>
<keyword evidence="2" id="KW-1185">Reference proteome</keyword>
<sequence length="143" mass="14553">MAVSILAAAASVPSRTAAGTPPITIPLSPSTQVLASVTIALPAGSPPNNRVELDATIGIAATLNVPQVVISFFRDGSLIFRSQQGLQNGAEQFYCVRAITADFNVPVGAHIYSLAVSRLSSNDPASVAGPITLSALAFGPVPN</sequence>
<dbReference type="AlphaFoldDB" id="A0A9X4QWE2"/>
<name>A0A9X4QWE2_9BACL</name>
<dbReference type="RefSeq" id="WP_277535429.1">
    <property type="nucleotide sequence ID" value="NZ_JAPDIA010000008.1"/>
</dbReference>
<gene>
    <name evidence="1" type="ORF">OMP40_24925</name>
</gene>
<evidence type="ECO:0000313" key="1">
    <source>
        <dbReference type="EMBL" id="MDG0812232.1"/>
    </source>
</evidence>
<comment type="caution">
    <text evidence="1">The sequence shown here is derived from an EMBL/GenBank/DDBJ whole genome shotgun (WGS) entry which is preliminary data.</text>
</comment>
<proteinExistence type="predicted"/>
<protein>
    <submittedName>
        <fullName evidence="1">Exosporium protein C</fullName>
    </submittedName>
</protein>
<dbReference type="Proteomes" id="UP001153404">
    <property type="component" value="Unassembled WGS sequence"/>
</dbReference>
<evidence type="ECO:0000313" key="2">
    <source>
        <dbReference type="Proteomes" id="UP001153404"/>
    </source>
</evidence>
<reference evidence="1" key="1">
    <citation type="submission" date="2022-10" db="EMBL/GenBank/DDBJ databases">
        <title>Comparative genomic analysis of Cohnella hashimotonis sp. nov., isolated from the International Space Station.</title>
        <authorList>
            <person name="Simpson A."/>
            <person name="Venkateswaran K."/>
        </authorList>
    </citation>
    <scope>NUCLEOTIDE SEQUENCE</scope>
    <source>
        <strain evidence="1">DSM 28161</strain>
    </source>
</reference>